<protein>
    <submittedName>
        <fullName evidence="2">Uncharacterized protein</fullName>
    </submittedName>
</protein>
<evidence type="ECO:0000313" key="3">
    <source>
        <dbReference type="Proteomes" id="UP000176614"/>
    </source>
</evidence>
<reference evidence="2 3" key="1">
    <citation type="journal article" date="2016" name="Nat. Commun.">
        <title>Thousands of microbial genomes shed light on interconnected biogeochemical processes in an aquifer system.</title>
        <authorList>
            <person name="Anantharaman K."/>
            <person name="Brown C.T."/>
            <person name="Hug L.A."/>
            <person name="Sharon I."/>
            <person name="Castelle C.J."/>
            <person name="Probst A.J."/>
            <person name="Thomas B.C."/>
            <person name="Singh A."/>
            <person name="Wilkins M.J."/>
            <person name="Karaoz U."/>
            <person name="Brodie E.L."/>
            <person name="Williams K.H."/>
            <person name="Hubbard S.S."/>
            <person name="Banfield J.F."/>
        </authorList>
    </citation>
    <scope>NUCLEOTIDE SEQUENCE [LARGE SCALE GENOMIC DNA]</scope>
</reference>
<dbReference type="Proteomes" id="UP000176614">
    <property type="component" value="Unassembled WGS sequence"/>
</dbReference>
<dbReference type="EMBL" id="MEVT01000011">
    <property type="protein sequence ID" value="OGC62938.1"/>
    <property type="molecule type" value="Genomic_DNA"/>
</dbReference>
<evidence type="ECO:0000256" key="1">
    <source>
        <dbReference type="SAM" id="Phobius"/>
    </source>
</evidence>
<keyword evidence="1" id="KW-1133">Transmembrane helix</keyword>
<feature type="transmembrane region" description="Helical" evidence="1">
    <location>
        <begin position="6"/>
        <end position="23"/>
    </location>
</feature>
<gene>
    <name evidence="2" type="ORF">A2264_03605</name>
</gene>
<feature type="transmembrane region" description="Helical" evidence="1">
    <location>
        <begin position="61"/>
        <end position="81"/>
    </location>
</feature>
<proteinExistence type="predicted"/>
<accession>A0A1F4W0Z2</accession>
<keyword evidence="1" id="KW-0812">Transmembrane</keyword>
<evidence type="ECO:0000313" key="2">
    <source>
        <dbReference type="EMBL" id="OGC62938.1"/>
    </source>
</evidence>
<comment type="caution">
    <text evidence="2">The sequence shown here is derived from an EMBL/GenBank/DDBJ whole genome shotgun (WGS) entry which is preliminary data.</text>
</comment>
<organism evidence="2 3">
    <name type="scientific">candidate division WWE3 bacterium RIFOXYA2_FULL_46_9</name>
    <dbReference type="NCBI Taxonomy" id="1802636"/>
    <lineage>
        <taxon>Bacteria</taxon>
        <taxon>Katanobacteria</taxon>
    </lineage>
</organism>
<name>A0A1F4W0Z2_UNCKA</name>
<dbReference type="AlphaFoldDB" id="A0A1F4W0Z2"/>
<sequence length="85" mass="9538">MLIFQLVAPIAAVMLVLIIGGYYDRAVKEACYLKPQASGEDQHDDSELDHRIKLYRCLQKATLYSLIEVTLLGALFITLLFPAPK</sequence>
<keyword evidence="1" id="KW-0472">Membrane</keyword>